<dbReference type="Pfam" id="PF15608">
    <property type="entry name" value="PELOTA_1"/>
    <property type="match status" value="1"/>
</dbReference>
<evidence type="ECO:0000313" key="6">
    <source>
        <dbReference type="Proteomes" id="UP000249522"/>
    </source>
</evidence>
<dbReference type="InterPro" id="IPR029057">
    <property type="entry name" value="PRTase-like"/>
</dbReference>
<organism evidence="5 6">
    <name type="scientific">Paenibacillus sambharensis</name>
    <dbReference type="NCBI Taxonomy" id="1803190"/>
    <lineage>
        <taxon>Bacteria</taxon>
        <taxon>Bacillati</taxon>
        <taxon>Bacillota</taxon>
        <taxon>Bacilli</taxon>
        <taxon>Bacillales</taxon>
        <taxon>Paenibacillaceae</taxon>
        <taxon>Paenibacillus</taxon>
    </lineage>
</organism>
<dbReference type="CDD" id="cd06223">
    <property type="entry name" value="PRTases_typeI"/>
    <property type="match status" value="1"/>
</dbReference>
<name>A0A2W1LDZ7_9BACL</name>
<dbReference type="InterPro" id="IPR022537">
    <property type="entry name" value="TRSP_dom"/>
</dbReference>
<dbReference type="AlphaFoldDB" id="A0A2W1LDZ7"/>
<feature type="domain" description="TRSP" evidence="2">
    <location>
        <begin position="320"/>
        <end position="444"/>
    </location>
</feature>
<dbReference type="Pfam" id="PF11202">
    <property type="entry name" value="StiP"/>
    <property type="match status" value="1"/>
</dbReference>
<dbReference type="InterPro" id="IPR000836">
    <property type="entry name" value="PRTase_dom"/>
</dbReference>
<dbReference type="EMBL" id="QKRB01000032">
    <property type="protein sequence ID" value="PZD97023.1"/>
    <property type="molecule type" value="Genomic_DNA"/>
</dbReference>
<evidence type="ECO:0008006" key="7">
    <source>
        <dbReference type="Google" id="ProtNLM"/>
    </source>
</evidence>
<dbReference type="InterPro" id="IPR011215">
    <property type="entry name" value="StiP_N"/>
</dbReference>
<evidence type="ECO:0000259" key="3">
    <source>
        <dbReference type="Pfam" id="PF15608"/>
    </source>
</evidence>
<reference evidence="5 6" key="1">
    <citation type="submission" date="2018-06" db="EMBL/GenBank/DDBJ databases">
        <title>Paenibacillus imtechensis sp. nov.</title>
        <authorList>
            <person name="Pinnaka A.K."/>
            <person name="Singh H."/>
            <person name="Kaur M."/>
        </authorList>
    </citation>
    <scope>NUCLEOTIDE SEQUENCE [LARGE SCALE GENOMIC DNA]</scope>
    <source>
        <strain evidence="5 6">SMB1</strain>
    </source>
</reference>
<evidence type="ECO:0000259" key="2">
    <source>
        <dbReference type="Pfam" id="PF12500"/>
    </source>
</evidence>
<dbReference type="OrthoDB" id="1663315at2"/>
<protein>
    <recommendedName>
        <fullName evidence="7">PELOTA RNA-binding domain-containing protein</fullName>
    </recommendedName>
</protein>
<feature type="domain" description="Cysteine protease StiP N-terminal" evidence="1">
    <location>
        <begin position="471"/>
        <end position="719"/>
    </location>
</feature>
<keyword evidence="6" id="KW-1185">Reference proteome</keyword>
<accession>A0A2W1LDZ7</accession>
<comment type="caution">
    <text evidence="5">The sequence shown here is derived from an EMBL/GenBank/DDBJ whole genome shotgun (WGS) entry which is preliminary data.</text>
</comment>
<dbReference type="Pfam" id="PF15609">
    <property type="entry name" value="PRTase_2"/>
    <property type="match status" value="1"/>
</dbReference>
<gene>
    <name evidence="5" type="ORF">DNH61_04685</name>
</gene>
<feature type="domain" description="PELOTA RNA-binding" evidence="3">
    <location>
        <begin position="748"/>
        <end position="827"/>
    </location>
</feature>
<dbReference type="InterPro" id="IPR028157">
    <property type="entry name" value="PELOTA_dom"/>
</dbReference>
<evidence type="ECO:0000259" key="4">
    <source>
        <dbReference type="Pfam" id="PF15609"/>
    </source>
</evidence>
<feature type="domain" description="Orotate phosphoribosyltransferase-like" evidence="4">
    <location>
        <begin position="47"/>
        <end position="267"/>
    </location>
</feature>
<dbReference type="Pfam" id="PF12500">
    <property type="entry name" value="TRSP"/>
    <property type="match status" value="1"/>
</dbReference>
<proteinExistence type="predicted"/>
<sequence length="834" mass="92523">MGCCMKTKTSPVSSQKNGNRQLFNILGDLSVQIEVTHNPLKLPLDSLFQMAARMNKKRGFLFVSKVLGKHVPVNPQVSLLSGMILGLLYGQRLNLALPVSAEEAAAAIASGEAADDTYARMMQHPMLLEENTLFIGFAETATALGHSMFHAFGGAAAYLHTTRELIDNVSSCINFEEEHSHATAHRCYASDPELFSKADTIVLVDDEMTTGKTTLNIISDLHAKYGKTRFVAASLLDWRSDEDQARFRRYEEELGITITCLSLVSGKIQVSGTPIGEDGSVAGLQQNREEREPLIQVISVADLFPHAASEDGSSAYLSGTGRFGLRAEEEQEQLLAVRRAGEVLRPYRTGSRTLCMGTGEFMYLPMCIAAEMGEGVLYQSTTRSPIHPAAAEGYAVKSAYSYPSPEDKEVRNFMYNITPGSYDDLFVFMERRMSDEQMNGMMSVIRTLGIPAVYLVYFQEKTGITGPEPIGSYSPEDVVFLLKDISGAQLERPTEDREEAIQSGVHYSEMLPVEYRPTEQYLSLFHETLGESASRIAEAAAIVAELILRKKGPGIVLASLARAGTPVGVLIKRYLKQIHSLDVPHYSLSIIRGKGMDENAVRYIAQQHPDRKIQFLDGWTGKGAIRRVLAESCRQLREKYGLEVEDDLAVLADPGRCAETFGTRDDYLIPSACLNATVSGLVSRTVLREDLIGPGDFHGAKYYREWAGEDLSNHFVDWVSEHFREAARKAQLEADQLHMQQDACRATWQGMKDISRIQQDFGIQDINLIKPGVGETTRVLLRRVPWKILVNRLDNPDLKHIMMLAEDRNVPVEEYPGLSYSCCGIIKPLKEGAV</sequence>
<dbReference type="InterPro" id="IPR041688">
    <property type="entry name" value="PRTase_2"/>
</dbReference>
<dbReference type="Proteomes" id="UP000249522">
    <property type="component" value="Unassembled WGS sequence"/>
</dbReference>
<evidence type="ECO:0000259" key="1">
    <source>
        <dbReference type="Pfam" id="PF11202"/>
    </source>
</evidence>
<dbReference type="SUPFAM" id="SSF53271">
    <property type="entry name" value="PRTase-like"/>
    <property type="match status" value="1"/>
</dbReference>
<evidence type="ECO:0000313" key="5">
    <source>
        <dbReference type="EMBL" id="PZD97023.1"/>
    </source>
</evidence>